<dbReference type="InterPro" id="IPR013783">
    <property type="entry name" value="Ig-like_fold"/>
</dbReference>
<organism evidence="3 4">
    <name type="scientific">Liparis tanakae</name>
    <name type="common">Tanaka's snailfish</name>
    <dbReference type="NCBI Taxonomy" id="230148"/>
    <lineage>
        <taxon>Eukaryota</taxon>
        <taxon>Metazoa</taxon>
        <taxon>Chordata</taxon>
        <taxon>Craniata</taxon>
        <taxon>Vertebrata</taxon>
        <taxon>Euteleostomi</taxon>
        <taxon>Actinopterygii</taxon>
        <taxon>Neopterygii</taxon>
        <taxon>Teleostei</taxon>
        <taxon>Neoteleostei</taxon>
        <taxon>Acanthomorphata</taxon>
        <taxon>Eupercaria</taxon>
        <taxon>Perciformes</taxon>
        <taxon>Cottioidei</taxon>
        <taxon>Cottales</taxon>
        <taxon>Liparidae</taxon>
        <taxon>Liparis</taxon>
    </lineage>
</organism>
<dbReference type="InterPro" id="IPR003961">
    <property type="entry name" value="FN3_dom"/>
</dbReference>
<dbReference type="OrthoDB" id="10253954at2759"/>
<dbReference type="InterPro" id="IPR036116">
    <property type="entry name" value="FN3_sf"/>
</dbReference>
<keyword evidence="4" id="KW-1185">Reference proteome</keyword>
<dbReference type="Proteomes" id="UP000314294">
    <property type="component" value="Unassembled WGS sequence"/>
</dbReference>
<dbReference type="CDD" id="cd00063">
    <property type="entry name" value="FN3"/>
    <property type="match status" value="1"/>
</dbReference>
<evidence type="ECO:0000259" key="2">
    <source>
        <dbReference type="PROSITE" id="PS50853"/>
    </source>
</evidence>
<evidence type="ECO:0000313" key="3">
    <source>
        <dbReference type="EMBL" id="TNN59827.1"/>
    </source>
</evidence>
<comment type="caution">
    <text evidence="3">The sequence shown here is derived from an EMBL/GenBank/DDBJ whole genome shotgun (WGS) entry which is preliminary data.</text>
</comment>
<name>A0A4Z2H1R0_9TELE</name>
<sequence length="196" mass="21083">MKLLSSVSLWTLAVFSAVLEGCGWKRSVYKRNYKESQFPSPFGGCEVNDTETSTPSITNCTISNGSSASESGCFNCCKEATPKPPAVMNLTATNITASSLSVGWSEPEGNISLYRVRWNDGGFNETTGASLTITGLTPGVNNSISVSAVAGDPLTEGETATLSVYTSKWASSFDFTVESMRTLWLYVMYYITSHVI</sequence>
<protein>
    <recommendedName>
        <fullName evidence="2">Fibronectin type-III domain-containing protein</fullName>
    </recommendedName>
</protein>
<feature type="chain" id="PRO_5021267154" description="Fibronectin type-III domain-containing protein" evidence="1">
    <location>
        <begin position="22"/>
        <end position="196"/>
    </location>
</feature>
<evidence type="ECO:0000313" key="4">
    <source>
        <dbReference type="Proteomes" id="UP000314294"/>
    </source>
</evidence>
<accession>A0A4Z2H1R0</accession>
<dbReference type="AlphaFoldDB" id="A0A4Z2H1R0"/>
<gene>
    <name evidence="3" type="ORF">EYF80_030012</name>
</gene>
<reference evidence="3 4" key="1">
    <citation type="submission" date="2019-03" db="EMBL/GenBank/DDBJ databases">
        <title>First draft genome of Liparis tanakae, snailfish: a comprehensive survey of snailfish specific genes.</title>
        <authorList>
            <person name="Kim W."/>
            <person name="Song I."/>
            <person name="Jeong J.-H."/>
            <person name="Kim D."/>
            <person name="Kim S."/>
            <person name="Ryu S."/>
            <person name="Song J.Y."/>
            <person name="Lee S.K."/>
        </authorList>
    </citation>
    <scope>NUCLEOTIDE SEQUENCE [LARGE SCALE GENOMIC DNA]</scope>
    <source>
        <tissue evidence="3">Muscle</tissue>
    </source>
</reference>
<dbReference type="SMART" id="SM00060">
    <property type="entry name" value="FN3"/>
    <property type="match status" value="1"/>
</dbReference>
<dbReference type="Gene3D" id="2.60.40.10">
    <property type="entry name" value="Immunoglobulins"/>
    <property type="match status" value="1"/>
</dbReference>
<dbReference type="Pfam" id="PF00041">
    <property type="entry name" value="fn3"/>
    <property type="match status" value="1"/>
</dbReference>
<feature type="domain" description="Fibronectin type-III" evidence="2">
    <location>
        <begin position="86"/>
        <end position="170"/>
    </location>
</feature>
<dbReference type="EMBL" id="SRLO01000348">
    <property type="protein sequence ID" value="TNN59827.1"/>
    <property type="molecule type" value="Genomic_DNA"/>
</dbReference>
<proteinExistence type="predicted"/>
<dbReference type="SUPFAM" id="SSF49265">
    <property type="entry name" value="Fibronectin type III"/>
    <property type="match status" value="1"/>
</dbReference>
<dbReference type="PROSITE" id="PS50853">
    <property type="entry name" value="FN3"/>
    <property type="match status" value="1"/>
</dbReference>
<evidence type="ECO:0000256" key="1">
    <source>
        <dbReference type="SAM" id="SignalP"/>
    </source>
</evidence>
<keyword evidence="1" id="KW-0732">Signal</keyword>
<feature type="signal peptide" evidence="1">
    <location>
        <begin position="1"/>
        <end position="21"/>
    </location>
</feature>